<feature type="region of interest" description="Disordered" evidence="1">
    <location>
        <begin position="1"/>
        <end position="32"/>
    </location>
</feature>
<keyword evidence="3" id="KW-1185">Reference proteome</keyword>
<accession>A0AAF0PYS1</accession>
<protein>
    <submittedName>
        <fullName evidence="2">Uncharacterized protein</fullName>
    </submittedName>
</protein>
<evidence type="ECO:0000313" key="2">
    <source>
        <dbReference type="EMBL" id="WMV13293.1"/>
    </source>
</evidence>
<evidence type="ECO:0000313" key="3">
    <source>
        <dbReference type="Proteomes" id="UP001234989"/>
    </source>
</evidence>
<dbReference type="Proteomes" id="UP001234989">
    <property type="component" value="Chromosome 1"/>
</dbReference>
<dbReference type="AlphaFoldDB" id="A0AAF0PYS1"/>
<sequence length="32" mass="3691">MEVLMGTNRANRRYKGQTPFSARTSNSYIQGR</sequence>
<name>A0AAF0PYS1_SOLVR</name>
<organism evidence="2 3">
    <name type="scientific">Solanum verrucosum</name>
    <dbReference type="NCBI Taxonomy" id="315347"/>
    <lineage>
        <taxon>Eukaryota</taxon>
        <taxon>Viridiplantae</taxon>
        <taxon>Streptophyta</taxon>
        <taxon>Embryophyta</taxon>
        <taxon>Tracheophyta</taxon>
        <taxon>Spermatophyta</taxon>
        <taxon>Magnoliopsida</taxon>
        <taxon>eudicotyledons</taxon>
        <taxon>Gunneridae</taxon>
        <taxon>Pentapetalae</taxon>
        <taxon>asterids</taxon>
        <taxon>lamiids</taxon>
        <taxon>Solanales</taxon>
        <taxon>Solanaceae</taxon>
        <taxon>Solanoideae</taxon>
        <taxon>Solaneae</taxon>
        <taxon>Solanum</taxon>
    </lineage>
</organism>
<proteinExistence type="predicted"/>
<evidence type="ECO:0000256" key="1">
    <source>
        <dbReference type="SAM" id="MobiDB-lite"/>
    </source>
</evidence>
<feature type="compositionally biased region" description="Polar residues" evidence="1">
    <location>
        <begin position="18"/>
        <end position="32"/>
    </location>
</feature>
<dbReference type="EMBL" id="CP133612">
    <property type="protein sequence ID" value="WMV13293.1"/>
    <property type="molecule type" value="Genomic_DNA"/>
</dbReference>
<reference evidence="2" key="1">
    <citation type="submission" date="2023-08" db="EMBL/GenBank/DDBJ databases">
        <title>A de novo genome assembly of Solanum verrucosum Schlechtendal, a Mexican diploid species geographically isolated from the other diploid A-genome species in potato relatives.</title>
        <authorList>
            <person name="Hosaka K."/>
        </authorList>
    </citation>
    <scope>NUCLEOTIDE SEQUENCE</scope>
    <source>
        <tissue evidence="2">Young leaves</tissue>
    </source>
</reference>
<gene>
    <name evidence="2" type="ORF">MTR67_006678</name>
</gene>